<name>A0A1W1UQ31_9PAST</name>
<dbReference type="InterPro" id="IPR050539">
    <property type="entry name" value="ThrE_Dicarb/AminoAcid_Exp"/>
</dbReference>
<dbReference type="PANTHER" id="PTHR34390:SF2">
    <property type="entry name" value="SUCCINATE TRANSPORTER SUBUNIT YJJP-RELATED"/>
    <property type="match status" value="1"/>
</dbReference>
<evidence type="ECO:0000256" key="6">
    <source>
        <dbReference type="ARBA" id="ARBA00034125"/>
    </source>
</evidence>
<keyword evidence="10" id="KW-1185">Reference proteome</keyword>
<dbReference type="STRING" id="1122938.SAMN05660772_02224"/>
<dbReference type="InterPro" id="IPR010619">
    <property type="entry name" value="ThrE-like_N"/>
</dbReference>
<evidence type="ECO:0000256" key="7">
    <source>
        <dbReference type="SAM" id="Phobius"/>
    </source>
</evidence>
<comment type="subcellular location">
    <subcellularLocation>
        <location evidence="1">Cell membrane</location>
        <topology evidence="1">Multi-pass membrane protein</topology>
    </subcellularLocation>
</comment>
<dbReference type="AlphaFoldDB" id="A0A1W1UQ31"/>
<proteinExistence type="inferred from homology"/>
<protein>
    <submittedName>
        <fullName evidence="9">Uncharacterized membrane protein YjjP, DUF1212 family</fullName>
    </submittedName>
</protein>
<evidence type="ECO:0000256" key="3">
    <source>
        <dbReference type="ARBA" id="ARBA00022692"/>
    </source>
</evidence>
<sequence length="263" mass="28475">MASGHSNLDHAEQQEITRLCVHTALLLLQHGAESTLVSQIASRLGQALGVESVEVALTANAVVLTTLHQGHCITTARRNQDRGINMHVVTEVQHIVIAAEHKIYDSYTVRKKLQAIKPFKYNRYYVLFMVGLSCASFAHLAGGDALICFITFLAACAAMFVRQELAARHYNPIIVFACTAFVATCISGLSLRFNLGNDSQIAIASSVLLLVPGFPFINALSDILKGYTNMGIGRWALATVLTFGACIGIVFALSLLNIQQWGG</sequence>
<evidence type="ECO:0000256" key="4">
    <source>
        <dbReference type="ARBA" id="ARBA00022989"/>
    </source>
</evidence>
<evidence type="ECO:0000313" key="9">
    <source>
        <dbReference type="EMBL" id="SMB83170.1"/>
    </source>
</evidence>
<keyword evidence="3 7" id="KW-0812">Transmembrane</keyword>
<keyword evidence="4 7" id="KW-1133">Transmembrane helix</keyword>
<comment type="similarity">
    <text evidence="6">Belongs to the ThrE exporter (TC 2.A.79) family.</text>
</comment>
<feature type="domain" description="Threonine/serine exporter-like N-terminal" evidence="8">
    <location>
        <begin position="18"/>
        <end position="255"/>
    </location>
</feature>
<dbReference type="PANTHER" id="PTHR34390">
    <property type="entry name" value="UPF0442 PROTEIN YJJB-RELATED"/>
    <property type="match status" value="1"/>
</dbReference>
<keyword evidence="2" id="KW-1003">Cell membrane</keyword>
<dbReference type="GO" id="GO:0005886">
    <property type="term" value="C:plasma membrane"/>
    <property type="evidence" value="ECO:0007669"/>
    <property type="project" value="UniProtKB-SubCell"/>
</dbReference>
<dbReference type="RefSeq" id="WP_084256696.1">
    <property type="nucleotide sequence ID" value="NZ_FWWV01000012.1"/>
</dbReference>
<dbReference type="GO" id="GO:0015744">
    <property type="term" value="P:succinate transport"/>
    <property type="evidence" value="ECO:0007669"/>
    <property type="project" value="TreeGrafter"/>
</dbReference>
<feature type="transmembrane region" description="Helical" evidence="7">
    <location>
        <begin position="232"/>
        <end position="256"/>
    </location>
</feature>
<feature type="transmembrane region" description="Helical" evidence="7">
    <location>
        <begin position="121"/>
        <end position="138"/>
    </location>
</feature>
<dbReference type="GO" id="GO:0022857">
    <property type="term" value="F:transmembrane transporter activity"/>
    <property type="evidence" value="ECO:0007669"/>
    <property type="project" value="InterPro"/>
</dbReference>
<dbReference type="Pfam" id="PF06738">
    <property type="entry name" value="ThrE"/>
    <property type="match status" value="1"/>
</dbReference>
<feature type="transmembrane region" description="Helical" evidence="7">
    <location>
        <begin position="201"/>
        <end position="220"/>
    </location>
</feature>
<keyword evidence="5 7" id="KW-0472">Membrane</keyword>
<evidence type="ECO:0000313" key="10">
    <source>
        <dbReference type="Proteomes" id="UP000192408"/>
    </source>
</evidence>
<evidence type="ECO:0000259" key="8">
    <source>
        <dbReference type="Pfam" id="PF06738"/>
    </source>
</evidence>
<evidence type="ECO:0000256" key="2">
    <source>
        <dbReference type="ARBA" id="ARBA00022475"/>
    </source>
</evidence>
<feature type="transmembrane region" description="Helical" evidence="7">
    <location>
        <begin position="144"/>
        <end position="161"/>
    </location>
</feature>
<feature type="transmembrane region" description="Helical" evidence="7">
    <location>
        <begin position="173"/>
        <end position="195"/>
    </location>
</feature>
<accession>A0A1W1UQ31</accession>
<evidence type="ECO:0000256" key="5">
    <source>
        <dbReference type="ARBA" id="ARBA00023136"/>
    </source>
</evidence>
<dbReference type="EMBL" id="FWWV01000012">
    <property type="protein sequence ID" value="SMB83170.1"/>
    <property type="molecule type" value="Genomic_DNA"/>
</dbReference>
<reference evidence="10" key="1">
    <citation type="submission" date="2017-04" db="EMBL/GenBank/DDBJ databases">
        <authorList>
            <person name="Varghese N."/>
            <person name="Submissions S."/>
        </authorList>
    </citation>
    <scope>NUCLEOTIDE SEQUENCE [LARGE SCALE GENOMIC DNA]</scope>
    <source>
        <strain evidence="10">DSM 23072</strain>
    </source>
</reference>
<gene>
    <name evidence="9" type="ORF">SAMN05660772_02224</name>
</gene>
<dbReference type="Proteomes" id="UP000192408">
    <property type="component" value="Unassembled WGS sequence"/>
</dbReference>
<evidence type="ECO:0000256" key="1">
    <source>
        <dbReference type="ARBA" id="ARBA00004651"/>
    </source>
</evidence>
<organism evidence="9 10">
    <name type="scientific">Pasteurella testudinis DSM 23072</name>
    <dbReference type="NCBI Taxonomy" id="1122938"/>
    <lineage>
        <taxon>Bacteria</taxon>
        <taxon>Pseudomonadati</taxon>
        <taxon>Pseudomonadota</taxon>
        <taxon>Gammaproteobacteria</taxon>
        <taxon>Pasteurellales</taxon>
        <taxon>Pasteurellaceae</taxon>
        <taxon>Pasteurella</taxon>
    </lineage>
</organism>